<sequence length="258" mass="28781">MNANELYPNFSGDYTAYGFIPTSRYSQTVCGFHGQRKDSLMAVYWLGNGYRAYSPILMRFLSPDNVSPFEAGGINAYVYCEGDPINNSDPTGHMKTGVDHLLIRPEGAPRNVPTAPQVSVATRNRSLSPGTIQAYLGDVLPTTSSNSGQFQAPPSATGPRIQISHDQYVAARNFINQFFAKSLPIPQQYVTEYRFIMNAWLDTFYLGSLEHHNAEQMIVSTPSFEMHQRKRVGCQVRTILDNITAQSFNNHIATNVRS</sequence>
<keyword evidence="2" id="KW-1185">Reference proteome</keyword>
<dbReference type="RefSeq" id="WP_186682576.1">
    <property type="nucleotide sequence ID" value="NZ_JBBHLD010000033.1"/>
</dbReference>
<evidence type="ECO:0000313" key="2">
    <source>
        <dbReference type="Proteomes" id="UP001377692"/>
    </source>
</evidence>
<comment type="caution">
    <text evidence="1">The sequence shown here is derived from an EMBL/GenBank/DDBJ whole genome shotgun (WGS) entry which is preliminary data.</text>
</comment>
<proteinExistence type="predicted"/>
<dbReference type="NCBIfam" id="TIGR03696">
    <property type="entry name" value="Rhs_assc_core"/>
    <property type="match status" value="1"/>
</dbReference>
<reference evidence="1 2" key="1">
    <citation type="submission" date="2024-02" db="EMBL/GenBank/DDBJ databases">
        <title>Identification of pathogenicity and growth-promoting functions of Pseudomonas putida variants.</title>
        <authorList>
            <person name="Sun J."/>
        </authorList>
    </citation>
    <scope>NUCLEOTIDE SEQUENCE [LARGE SCALE GENOMIC DNA]</scope>
    <source>
        <strain evidence="1 2">A04</strain>
    </source>
</reference>
<protein>
    <submittedName>
        <fullName evidence="1">RHS repeat-associated core domain-containing protein</fullName>
    </submittedName>
</protein>
<accession>A0ABU8RDB9</accession>
<organism evidence="1 2">
    <name type="scientific">Pseudomonas kermanshahensis</name>
    <dbReference type="NCBI Taxonomy" id="2745482"/>
    <lineage>
        <taxon>Bacteria</taxon>
        <taxon>Pseudomonadati</taxon>
        <taxon>Pseudomonadota</taxon>
        <taxon>Gammaproteobacteria</taxon>
        <taxon>Pseudomonadales</taxon>
        <taxon>Pseudomonadaceae</taxon>
        <taxon>Pseudomonas</taxon>
    </lineage>
</organism>
<evidence type="ECO:0000313" key="1">
    <source>
        <dbReference type="EMBL" id="MEJ5907810.1"/>
    </source>
</evidence>
<dbReference type="SUPFAM" id="SSF56399">
    <property type="entry name" value="ADP-ribosylation"/>
    <property type="match status" value="1"/>
</dbReference>
<gene>
    <name evidence="1" type="ORF">V7V80_24305</name>
</gene>
<name>A0ABU8RDB9_9PSED</name>
<dbReference type="Proteomes" id="UP001377692">
    <property type="component" value="Unassembled WGS sequence"/>
</dbReference>
<dbReference type="EMBL" id="JBBHLD010000033">
    <property type="protein sequence ID" value="MEJ5907810.1"/>
    <property type="molecule type" value="Genomic_DNA"/>
</dbReference>
<dbReference type="Gene3D" id="2.180.10.10">
    <property type="entry name" value="RHS repeat-associated core"/>
    <property type="match status" value="1"/>
</dbReference>
<dbReference type="InterPro" id="IPR022385">
    <property type="entry name" value="Rhs_assc_core"/>
</dbReference>